<evidence type="ECO:0000313" key="13">
    <source>
        <dbReference type="Proteomes" id="UP001381693"/>
    </source>
</evidence>
<feature type="compositionally biased region" description="Basic residues" evidence="10">
    <location>
        <begin position="350"/>
        <end position="364"/>
    </location>
</feature>
<comment type="caution">
    <text evidence="12">The sequence shown here is derived from an EMBL/GenBank/DDBJ whole genome shotgun (WGS) entry which is preliminary data.</text>
</comment>
<evidence type="ECO:0000256" key="9">
    <source>
        <dbReference type="ARBA" id="ARBA00023295"/>
    </source>
</evidence>
<keyword evidence="13" id="KW-1185">Reference proteome</keyword>
<feature type="domain" description="Formamidopyrimidine-DNA glycosylase catalytic" evidence="11">
    <location>
        <begin position="2"/>
        <end position="122"/>
    </location>
</feature>
<dbReference type="InterPro" id="IPR012319">
    <property type="entry name" value="FPG_cat"/>
</dbReference>
<dbReference type="EMBL" id="JAXCGZ010005798">
    <property type="protein sequence ID" value="KAK7080768.1"/>
    <property type="molecule type" value="Genomic_DNA"/>
</dbReference>
<dbReference type="SMART" id="SM00898">
    <property type="entry name" value="Fapy_DNA_glyco"/>
    <property type="match status" value="1"/>
</dbReference>
<keyword evidence="12" id="KW-0540">Nuclease</keyword>
<feature type="region of interest" description="Disordered" evidence="10">
    <location>
        <begin position="321"/>
        <end position="364"/>
    </location>
</feature>
<evidence type="ECO:0000256" key="1">
    <source>
        <dbReference type="ARBA" id="ARBA00009409"/>
    </source>
</evidence>
<dbReference type="GO" id="GO:0008270">
    <property type="term" value="F:zinc ion binding"/>
    <property type="evidence" value="ECO:0007669"/>
    <property type="project" value="InterPro"/>
</dbReference>
<keyword evidence="8" id="KW-0511">Multifunctional enzyme</keyword>
<name>A0AAN9AAI6_HALRR</name>
<organism evidence="12 13">
    <name type="scientific">Halocaridina rubra</name>
    <name type="common">Hawaiian red shrimp</name>
    <dbReference type="NCBI Taxonomy" id="373956"/>
    <lineage>
        <taxon>Eukaryota</taxon>
        <taxon>Metazoa</taxon>
        <taxon>Ecdysozoa</taxon>
        <taxon>Arthropoda</taxon>
        <taxon>Crustacea</taxon>
        <taxon>Multicrustacea</taxon>
        <taxon>Malacostraca</taxon>
        <taxon>Eumalacostraca</taxon>
        <taxon>Eucarida</taxon>
        <taxon>Decapoda</taxon>
        <taxon>Pleocyemata</taxon>
        <taxon>Caridea</taxon>
        <taxon>Atyoidea</taxon>
        <taxon>Atyidae</taxon>
        <taxon>Halocaridina</taxon>
    </lineage>
</organism>
<evidence type="ECO:0000256" key="3">
    <source>
        <dbReference type="ARBA" id="ARBA00022763"/>
    </source>
</evidence>
<dbReference type="PROSITE" id="PS51068">
    <property type="entry name" value="FPG_CAT"/>
    <property type="match status" value="1"/>
</dbReference>
<dbReference type="GO" id="GO:0019104">
    <property type="term" value="F:DNA N-glycosylase activity"/>
    <property type="evidence" value="ECO:0007669"/>
    <property type="project" value="InterPro"/>
</dbReference>
<dbReference type="SUPFAM" id="SSF57716">
    <property type="entry name" value="Glucocorticoid receptor-like (DNA-binding domain)"/>
    <property type="match status" value="1"/>
</dbReference>
<evidence type="ECO:0000256" key="10">
    <source>
        <dbReference type="SAM" id="MobiDB-lite"/>
    </source>
</evidence>
<dbReference type="SUPFAM" id="SSF46946">
    <property type="entry name" value="S13-like H2TH domain"/>
    <property type="match status" value="1"/>
</dbReference>
<proteinExistence type="inferred from homology"/>
<dbReference type="Proteomes" id="UP001381693">
    <property type="component" value="Unassembled WGS sequence"/>
</dbReference>
<evidence type="ECO:0000256" key="4">
    <source>
        <dbReference type="ARBA" id="ARBA00022801"/>
    </source>
</evidence>
<dbReference type="Gene3D" id="1.10.8.50">
    <property type="match status" value="1"/>
</dbReference>
<dbReference type="InterPro" id="IPR015886">
    <property type="entry name" value="H2TH_FPG"/>
</dbReference>
<gene>
    <name evidence="12" type="primary">NEIL1</name>
    <name evidence="12" type="ORF">SK128_016130</name>
</gene>
<keyword evidence="3" id="KW-0227">DNA damage</keyword>
<dbReference type="Pfam" id="PF01149">
    <property type="entry name" value="Fapy_DNA_glyco"/>
    <property type="match status" value="1"/>
</dbReference>
<keyword evidence="7 12" id="KW-0456">Lyase</keyword>
<dbReference type="EC" id="4.2.99.18" evidence="2"/>
<dbReference type="GO" id="GO:0006284">
    <property type="term" value="P:base-excision repair"/>
    <property type="evidence" value="ECO:0007669"/>
    <property type="project" value="InterPro"/>
</dbReference>
<feature type="compositionally biased region" description="Basic residues" evidence="10">
    <location>
        <begin position="410"/>
        <end position="422"/>
    </location>
</feature>
<dbReference type="AlphaFoldDB" id="A0AAN9AAI6"/>
<dbReference type="PANTHER" id="PTHR22993">
    <property type="entry name" value="FORMAMIDOPYRIMIDINE-DNA GLYCOSYLASE"/>
    <property type="match status" value="1"/>
</dbReference>
<keyword evidence="4" id="KW-0378">Hydrolase</keyword>
<sequence>MPEGPELYLASIFITTVSNNRLYGGQVEKSEVSTKNPEVNWDCKAYRVSAAARGKELKITLHEGETDKKGNKNLDILFRFGMSGSFKFTTVSEIPKHAHLRFYTVDEEPPMVLSFVDYRRFGRWRVDGNWDADRGPDPMWEYQCFRENVLANLKTAAFNKPICEALLNQKYFNGIGNYLRAEILYRCGIRPFDQAREVLMELKLLSQWYENKSNLKSHVTCKTKNDFLKVENIDSLERDLGSYEFQPDILDLCHIVPKEVINLSGGGKGYNVDPDADEDEYAAFRNWLRCYYQDEMKNMVDHNKRTIWFAGEPGKLVPKEHVERSKIKRKKKTEHTDDTSANLEAERKQKVPAKKVKTGELKHKKTSIAIEKKTPNSKRKNAVRNSSVNEIDITIKLEKPNTISEFNKKVTKKTSKERKKKNGKTDVIVTSEYFSHSPKGPQKKNGPRSKAMTEKLDKGYEISVVPVRRSSRKLSS</sequence>
<dbReference type="GO" id="GO:0140078">
    <property type="term" value="F:class I DNA-(apurinic or apyrimidinic site) endonuclease activity"/>
    <property type="evidence" value="ECO:0007669"/>
    <property type="project" value="UniProtKB-EC"/>
</dbReference>
<evidence type="ECO:0000256" key="2">
    <source>
        <dbReference type="ARBA" id="ARBA00012720"/>
    </source>
</evidence>
<dbReference type="Gene3D" id="3.20.190.10">
    <property type="entry name" value="MutM-like, N-terminal"/>
    <property type="match status" value="1"/>
</dbReference>
<evidence type="ECO:0000256" key="6">
    <source>
        <dbReference type="ARBA" id="ARBA00023204"/>
    </source>
</evidence>
<keyword evidence="5" id="KW-0238">DNA-binding</keyword>
<evidence type="ECO:0000256" key="7">
    <source>
        <dbReference type="ARBA" id="ARBA00023239"/>
    </source>
</evidence>
<dbReference type="InterPro" id="IPR035937">
    <property type="entry name" value="FPG_N"/>
</dbReference>
<dbReference type="Pfam" id="PF09292">
    <property type="entry name" value="Neil1-DNA_bind"/>
    <property type="match status" value="1"/>
</dbReference>
<feature type="compositionally biased region" description="Basic and acidic residues" evidence="10">
    <location>
        <begin position="334"/>
        <end position="349"/>
    </location>
</feature>
<keyword evidence="12" id="KW-0255">Endonuclease</keyword>
<reference evidence="12 13" key="1">
    <citation type="submission" date="2023-11" db="EMBL/GenBank/DDBJ databases">
        <title>Halocaridina rubra genome assembly.</title>
        <authorList>
            <person name="Smith C."/>
        </authorList>
    </citation>
    <scope>NUCLEOTIDE SEQUENCE [LARGE SCALE GENOMIC DNA]</scope>
    <source>
        <strain evidence="12">EP-1</strain>
        <tissue evidence="12">Whole</tissue>
    </source>
</reference>
<evidence type="ECO:0000256" key="5">
    <source>
        <dbReference type="ARBA" id="ARBA00023125"/>
    </source>
</evidence>
<dbReference type="SMART" id="SM01232">
    <property type="entry name" value="H2TH"/>
    <property type="match status" value="1"/>
</dbReference>
<dbReference type="PANTHER" id="PTHR22993:SF27">
    <property type="entry name" value="ENDONUCLEASE 8-LIKE 1"/>
    <property type="match status" value="1"/>
</dbReference>
<keyword evidence="6" id="KW-0234">DNA repair</keyword>
<keyword evidence="9" id="KW-0326">Glycosidase</keyword>
<evidence type="ECO:0000259" key="11">
    <source>
        <dbReference type="PROSITE" id="PS51068"/>
    </source>
</evidence>
<dbReference type="GO" id="GO:0005634">
    <property type="term" value="C:nucleus"/>
    <property type="evidence" value="ECO:0007669"/>
    <property type="project" value="TreeGrafter"/>
</dbReference>
<dbReference type="GO" id="GO:0003684">
    <property type="term" value="F:damaged DNA binding"/>
    <property type="evidence" value="ECO:0007669"/>
    <property type="project" value="InterPro"/>
</dbReference>
<evidence type="ECO:0000256" key="8">
    <source>
        <dbReference type="ARBA" id="ARBA00023268"/>
    </source>
</evidence>
<accession>A0AAN9AAI6</accession>
<protein>
    <recommendedName>
        <fullName evidence="2">DNA-(apurinic or apyrimidinic site) lyase</fullName>
        <ecNumber evidence="2">4.2.99.18</ecNumber>
    </recommendedName>
</protein>
<dbReference type="InterPro" id="IPR010979">
    <property type="entry name" value="Ribosomal_uS13-like_H2TH"/>
</dbReference>
<comment type="similarity">
    <text evidence="1">Belongs to the FPG family.</text>
</comment>
<dbReference type="InterPro" id="IPR015371">
    <property type="entry name" value="Endonuclease-VIII_DNA-bd"/>
</dbReference>
<evidence type="ECO:0000313" key="12">
    <source>
        <dbReference type="EMBL" id="KAK7080768.1"/>
    </source>
</evidence>
<feature type="region of interest" description="Disordered" evidence="10">
    <location>
        <begin position="410"/>
        <end position="457"/>
    </location>
</feature>
<dbReference type="SUPFAM" id="SSF81624">
    <property type="entry name" value="N-terminal domain of MutM-like DNA repair proteins"/>
    <property type="match status" value="1"/>
</dbReference>